<feature type="compositionally biased region" description="Basic residues" evidence="2">
    <location>
        <begin position="403"/>
        <end position="412"/>
    </location>
</feature>
<dbReference type="OrthoDB" id="4365667at2759"/>
<comment type="caution">
    <text evidence="3">The sequence shown here is derived from an EMBL/GenBank/DDBJ whole genome shotgun (WGS) entry which is preliminary data.</text>
</comment>
<keyword evidence="1" id="KW-0175">Coiled coil</keyword>
<evidence type="ECO:0000313" key="3">
    <source>
        <dbReference type="EMBL" id="KAJ5185691.1"/>
    </source>
</evidence>
<feature type="coiled-coil region" evidence="1">
    <location>
        <begin position="112"/>
        <end position="140"/>
    </location>
</feature>
<reference evidence="3" key="1">
    <citation type="submission" date="2022-11" db="EMBL/GenBank/DDBJ databases">
        <authorList>
            <person name="Petersen C."/>
        </authorList>
    </citation>
    <scope>NUCLEOTIDE SEQUENCE</scope>
    <source>
        <strain evidence="3">IBT 16849</strain>
    </source>
</reference>
<keyword evidence="4" id="KW-1185">Reference proteome</keyword>
<dbReference type="EMBL" id="JAPQKP010000006">
    <property type="protein sequence ID" value="KAJ5185691.1"/>
    <property type="molecule type" value="Genomic_DNA"/>
</dbReference>
<gene>
    <name evidence="3" type="ORF">N7472_010531</name>
</gene>
<dbReference type="Proteomes" id="UP001150879">
    <property type="component" value="Unassembled WGS sequence"/>
</dbReference>
<name>A0A9W9IY34_9EURO</name>
<feature type="region of interest" description="Disordered" evidence="2">
    <location>
        <begin position="45"/>
        <end position="71"/>
    </location>
</feature>
<evidence type="ECO:0000256" key="1">
    <source>
        <dbReference type="SAM" id="Coils"/>
    </source>
</evidence>
<reference evidence="3" key="2">
    <citation type="journal article" date="2023" name="IMA Fungus">
        <title>Comparative genomic study of the Penicillium genus elucidates a diverse pangenome and 15 lateral gene transfer events.</title>
        <authorList>
            <person name="Petersen C."/>
            <person name="Sorensen T."/>
            <person name="Nielsen M.R."/>
            <person name="Sondergaard T.E."/>
            <person name="Sorensen J.L."/>
            <person name="Fitzpatrick D.A."/>
            <person name="Frisvad J.C."/>
            <person name="Nielsen K.L."/>
        </authorList>
    </citation>
    <scope>NUCLEOTIDE SEQUENCE</scope>
    <source>
        <strain evidence="3">IBT 16849</strain>
    </source>
</reference>
<accession>A0A9W9IY34</accession>
<feature type="region of interest" description="Disordered" evidence="2">
    <location>
        <begin position="403"/>
        <end position="485"/>
    </location>
</feature>
<feature type="compositionally biased region" description="Basic and acidic residues" evidence="2">
    <location>
        <begin position="45"/>
        <end position="68"/>
    </location>
</feature>
<sequence length="485" mass="54528">MHAKARPEPKPLVPLAASSDWRSVTQSTIDLNPTKMARKVVTTESHIHSESQVSKHDPTTSDLDKPGVEEDSYNASRRHCLSWIHQLKQGVADYEHFIQRVNLNPSTVYYTIVSAQAEYEKLQEQTMEKLNKALEAHRARAVVDASKAAEAEDAAWDALNMQYYRSAKGKNGDADRLRRPRLDEPTCAGSKVLASIEPADRGNPDKSTLSAESVAGAIEPRISKSTYIPDPERLDDGIGPQFESWLHDMQGKLFFNADHYSTEKHKMIYIACRTTGTAHVYLNAGLRKDAKTPYTTAQQMFDDLEWRFGNLNEAVEACDGLYIPNMESTDDFHTFLSMFLYKSGGNRISFGSLKNELFIRLTEDLKRAVKPAAFSENVTFDEFTKLCAHEAGLLGNGYSKNRKRGWRKGRKNTYRDNKESDNMPALPSSPAPGNGEWIGDSVSPSGDKWGDSVSAGDGEWPRESAWTEDSVWPKYSEWPEDSSWW</sequence>
<organism evidence="3 4">
    <name type="scientific">Penicillium cf. griseofulvum</name>
    <dbReference type="NCBI Taxonomy" id="2972120"/>
    <lineage>
        <taxon>Eukaryota</taxon>
        <taxon>Fungi</taxon>
        <taxon>Dikarya</taxon>
        <taxon>Ascomycota</taxon>
        <taxon>Pezizomycotina</taxon>
        <taxon>Eurotiomycetes</taxon>
        <taxon>Eurotiomycetidae</taxon>
        <taxon>Eurotiales</taxon>
        <taxon>Aspergillaceae</taxon>
        <taxon>Penicillium</taxon>
    </lineage>
</organism>
<evidence type="ECO:0000313" key="4">
    <source>
        <dbReference type="Proteomes" id="UP001150879"/>
    </source>
</evidence>
<dbReference type="AlphaFoldDB" id="A0A9W9IY34"/>
<proteinExistence type="predicted"/>
<protein>
    <submittedName>
        <fullName evidence="3">Uncharacterized protein</fullName>
    </submittedName>
</protein>
<evidence type="ECO:0000256" key="2">
    <source>
        <dbReference type="SAM" id="MobiDB-lite"/>
    </source>
</evidence>